<evidence type="ECO:0000313" key="1">
    <source>
        <dbReference type="EMBL" id="OCQ23781.1"/>
    </source>
</evidence>
<comment type="caution">
    <text evidence="1">The sequence shown here is derived from an EMBL/GenBank/DDBJ whole genome shotgun (WGS) entry which is preliminary data.</text>
</comment>
<dbReference type="AlphaFoldDB" id="A0A1C0TWT9"/>
<protein>
    <submittedName>
        <fullName evidence="1">Uncharacterized protein</fullName>
    </submittedName>
</protein>
<dbReference type="EMBL" id="MAUJ01000001">
    <property type="protein sequence ID" value="OCQ23781.1"/>
    <property type="molecule type" value="Genomic_DNA"/>
</dbReference>
<sequence>MEVFLPDVQRYPVPNVRIEKLIFQTESGDVNQKVSTDELNRLKEELNGISAKAFKESTTSFEVLIQFRLTPSSNVDFKMQTTGGEKEDGILTSFYNAVSKINRYQSIKDDVLVVFHYKITPTEMK</sequence>
<reference evidence="2" key="1">
    <citation type="submission" date="2016-07" db="EMBL/GenBank/DDBJ databases">
        <authorList>
            <person name="Florea S."/>
            <person name="Webb J.S."/>
            <person name="Jaromczyk J."/>
            <person name="Schardl C.L."/>
        </authorList>
    </citation>
    <scope>NUCLEOTIDE SEQUENCE [LARGE SCALE GENOMIC DNA]</scope>
    <source>
        <strain evidence="2">IPB1</strain>
    </source>
</reference>
<evidence type="ECO:0000313" key="2">
    <source>
        <dbReference type="Proteomes" id="UP000093366"/>
    </source>
</evidence>
<organism evidence="1 2">
    <name type="scientific">Pseudoalteromonas luteoviolacea</name>
    <dbReference type="NCBI Taxonomy" id="43657"/>
    <lineage>
        <taxon>Bacteria</taxon>
        <taxon>Pseudomonadati</taxon>
        <taxon>Pseudomonadota</taxon>
        <taxon>Gammaproteobacteria</taxon>
        <taxon>Alteromonadales</taxon>
        <taxon>Pseudoalteromonadaceae</taxon>
        <taxon>Pseudoalteromonas</taxon>
    </lineage>
</organism>
<dbReference type="Proteomes" id="UP000093366">
    <property type="component" value="Unassembled WGS sequence"/>
</dbReference>
<accession>A0A1C0TWT9</accession>
<name>A0A1C0TWT9_9GAMM</name>
<proteinExistence type="predicted"/>
<gene>
    <name evidence="1" type="ORF">A7985_07525</name>
</gene>